<sequence length="256" mass="31061">MVEETKTLIKQMNSEQQCKKIKENQRRMENFREKQFQVKELKMSINNTIEKVQINLEQKIALMEKEFEEQESKIQVSTFEEDVKILSKNYKGSFSFEVPKELDRCIDENTYINFIQEQFQQIFKCLQFDTIQETLMKIKVKQEHLEVKKHQLQTQKVKDQFLQNPMQQAWKRNYHAQFEFKRKKFSRLTCVECIQQNGPIKYTTLSDASLRWNKYRGQTDDKIQRFQNKKSQQYKNFSKALSVNNLIRRMKIVKQL</sequence>
<protein>
    <submittedName>
        <fullName evidence="2">Uncharacterized protein</fullName>
    </submittedName>
</protein>
<dbReference type="Proteomes" id="UP000692954">
    <property type="component" value="Unassembled WGS sequence"/>
</dbReference>
<reference evidence="2" key="1">
    <citation type="submission" date="2021-01" db="EMBL/GenBank/DDBJ databases">
        <authorList>
            <consortium name="Genoscope - CEA"/>
            <person name="William W."/>
        </authorList>
    </citation>
    <scope>NUCLEOTIDE SEQUENCE</scope>
</reference>
<keyword evidence="1" id="KW-0175">Coiled coil</keyword>
<evidence type="ECO:0000313" key="3">
    <source>
        <dbReference type="Proteomes" id="UP000692954"/>
    </source>
</evidence>
<evidence type="ECO:0000256" key="1">
    <source>
        <dbReference type="SAM" id="Coils"/>
    </source>
</evidence>
<feature type="coiled-coil region" evidence="1">
    <location>
        <begin position="46"/>
        <end position="73"/>
    </location>
</feature>
<accession>A0A8S1RMR9</accession>
<dbReference type="AlphaFoldDB" id="A0A8S1RMR9"/>
<organism evidence="2 3">
    <name type="scientific">Paramecium sonneborni</name>
    <dbReference type="NCBI Taxonomy" id="65129"/>
    <lineage>
        <taxon>Eukaryota</taxon>
        <taxon>Sar</taxon>
        <taxon>Alveolata</taxon>
        <taxon>Ciliophora</taxon>
        <taxon>Intramacronucleata</taxon>
        <taxon>Oligohymenophorea</taxon>
        <taxon>Peniculida</taxon>
        <taxon>Parameciidae</taxon>
        <taxon>Paramecium</taxon>
    </lineage>
</organism>
<evidence type="ECO:0000313" key="2">
    <source>
        <dbReference type="EMBL" id="CAD8129558.1"/>
    </source>
</evidence>
<dbReference type="EMBL" id="CAJJDN010000229">
    <property type="protein sequence ID" value="CAD8129558.1"/>
    <property type="molecule type" value="Genomic_DNA"/>
</dbReference>
<keyword evidence="3" id="KW-1185">Reference proteome</keyword>
<proteinExistence type="predicted"/>
<gene>
    <name evidence="2" type="ORF">PSON_ATCC_30995.1.T2290014</name>
</gene>
<name>A0A8S1RMR9_9CILI</name>
<comment type="caution">
    <text evidence="2">The sequence shown here is derived from an EMBL/GenBank/DDBJ whole genome shotgun (WGS) entry which is preliminary data.</text>
</comment>